<dbReference type="AlphaFoldDB" id="A0A420ZDM8"/>
<evidence type="ECO:0000256" key="2">
    <source>
        <dbReference type="ARBA" id="ARBA00022679"/>
    </source>
</evidence>
<dbReference type="GO" id="GO:0071972">
    <property type="term" value="F:peptidoglycan L,D-transpeptidase activity"/>
    <property type="evidence" value="ECO:0007669"/>
    <property type="project" value="TreeGrafter"/>
</dbReference>
<dbReference type="CDD" id="cd16913">
    <property type="entry name" value="YkuD_like"/>
    <property type="match status" value="1"/>
</dbReference>
<dbReference type="EMBL" id="QMNG01000002">
    <property type="protein sequence ID" value="RLC37661.1"/>
    <property type="molecule type" value="Genomic_DNA"/>
</dbReference>
<dbReference type="InterPro" id="IPR050979">
    <property type="entry name" value="LD-transpeptidase"/>
</dbReference>
<dbReference type="UniPathway" id="UPA00219"/>
<dbReference type="PANTHER" id="PTHR30582:SF2">
    <property type="entry name" value="L,D-TRANSPEPTIDASE YCIB-RELATED"/>
    <property type="match status" value="1"/>
</dbReference>
<feature type="active site" description="Proton donor/acceptor" evidence="6">
    <location>
        <position position="253"/>
    </location>
</feature>
<evidence type="ECO:0000256" key="1">
    <source>
        <dbReference type="ARBA" id="ARBA00004752"/>
    </source>
</evidence>
<dbReference type="SUPFAM" id="SSF141523">
    <property type="entry name" value="L,D-transpeptidase catalytic domain-like"/>
    <property type="match status" value="1"/>
</dbReference>
<comment type="caution">
    <text evidence="8">The sequence shown here is derived from an EMBL/GenBank/DDBJ whole genome shotgun (WGS) entry which is preliminary data.</text>
</comment>
<evidence type="ECO:0000313" key="8">
    <source>
        <dbReference type="EMBL" id="RLC37661.1"/>
    </source>
</evidence>
<dbReference type="GO" id="GO:0016740">
    <property type="term" value="F:transferase activity"/>
    <property type="evidence" value="ECO:0007669"/>
    <property type="project" value="UniProtKB-KW"/>
</dbReference>
<dbReference type="PROSITE" id="PS52029">
    <property type="entry name" value="LD_TPASE"/>
    <property type="match status" value="1"/>
</dbReference>
<evidence type="ECO:0000256" key="4">
    <source>
        <dbReference type="ARBA" id="ARBA00022984"/>
    </source>
</evidence>
<dbReference type="Gene3D" id="2.60.40.10">
    <property type="entry name" value="Immunoglobulins"/>
    <property type="match status" value="1"/>
</dbReference>
<evidence type="ECO:0000259" key="7">
    <source>
        <dbReference type="PROSITE" id="PS52029"/>
    </source>
</evidence>
<dbReference type="Pfam" id="PF03734">
    <property type="entry name" value="YkuD"/>
    <property type="match status" value="1"/>
</dbReference>
<dbReference type="InterPro" id="IPR038063">
    <property type="entry name" value="Transpep_catalytic_dom"/>
</dbReference>
<dbReference type="InterPro" id="IPR013783">
    <property type="entry name" value="Ig-like_fold"/>
</dbReference>
<gene>
    <name evidence="8" type="ORF">DRH29_01015</name>
</gene>
<accession>A0A420ZDM8</accession>
<dbReference type="GO" id="GO:0005576">
    <property type="term" value="C:extracellular region"/>
    <property type="evidence" value="ECO:0007669"/>
    <property type="project" value="TreeGrafter"/>
</dbReference>
<reference evidence="8 9" key="1">
    <citation type="submission" date="2018-06" db="EMBL/GenBank/DDBJ databases">
        <title>Extensive metabolic versatility and redundancy in microbially diverse, dynamic hydrothermal sediments.</title>
        <authorList>
            <person name="Dombrowski N."/>
            <person name="Teske A."/>
            <person name="Baker B.J."/>
        </authorList>
    </citation>
    <scope>NUCLEOTIDE SEQUENCE [LARGE SCALE GENOMIC DNA]</scope>
    <source>
        <strain evidence="8">B79_G16</strain>
    </source>
</reference>
<organism evidence="8 9">
    <name type="scientific">candidate division Kazan bacterium</name>
    <dbReference type="NCBI Taxonomy" id="2202143"/>
    <lineage>
        <taxon>Bacteria</taxon>
        <taxon>Bacteria division Kazan-3B-28</taxon>
    </lineage>
</organism>
<evidence type="ECO:0000256" key="5">
    <source>
        <dbReference type="ARBA" id="ARBA00023316"/>
    </source>
</evidence>
<feature type="active site" description="Nucleophile" evidence="6">
    <location>
        <position position="301"/>
    </location>
</feature>
<protein>
    <recommendedName>
        <fullName evidence="7">L,D-TPase catalytic domain-containing protein</fullName>
    </recommendedName>
</protein>
<dbReference type="GO" id="GO:0008360">
    <property type="term" value="P:regulation of cell shape"/>
    <property type="evidence" value="ECO:0007669"/>
    <property type="project" value="UniProtKB-UniRule"/>
</dbReference>
<evidence type="ECO:0000256" key="3">
    <source>
        <dbReference type="ARBA" id="ARBA00022960"/>
    </source>
</evidence>
<dbReference type="GO" id="GO:0018104">
    <property type="term" value="P:peptidoglycan-protein cross-linking"/>
    <property type="evidence" value="ECO:0007669"/>
    <property type="project" value="TreeGrafter"/>
</dbReference>
<dbReference type="InterPro" id="IPR005490">
    <property type="entry name" value="LD_TPept_cat_dom"/>
</dbReference>
<keyword evidence="4 6" id="KW-0573">Peptidoglycan synthesis</keyword>
<dbReference type="Proteomes" id="UP000281261">
    <property type="component" value="Unassembled WGS sequence"/>
</dbReference>
<feature type="domain" description="L,D-TPase catalytic" evidence="7">
    <location>
        <begin position="177"/>
        <end position="325"/>
    </location>
</feature>
<dbReference type="GO" id="GO:0071555">
    <property type="term" value="P:cell wall organization"/>
    <property type="evidence" value="ECO:0007669"/>
    <property type="project" value="UniProtKB-UniRule"/>
</dbReference>
<evidence type="ECO:0000313" key="9">
    <source>
        <dbReference type="Proteomes" id="UP000281261"/>
    </source>
</evidence>
<keyword evidence="5 6" id="KW-0961">Cell wall biogenesis/degradation</keyword>
<evidence type="ECO:0000256" key="6">
    <source>
        <dbReference type="PROSITE-ProRule" id="PRU01373"/>
    </source>
</evidence>
<keyword evidence="2" id="KW-0808">Transferase</keyword>
<dbReference type="Gene3D" id="2.40.440.10">
    <property type="entry name" value="L,D-transpeptidase catalytic domain-like"/>
    <property type="match status" value="1"/>
</dbReference>
<comment type="pathway">
    <text evidence="1 6">Cell wall biogenesis; peptidoglycan biosynthesis.</text>
</comment>
<keyword evidence="3 6" id="KW-0133">Cell shape</keyword>
<dbReference type="PANTHER" id="PTHR30582">
    <property type="entry name" value="L,D-TRANSPEPTIDASE"/>
    <property type="match status" value="1"/>
</dbReference>
<sequence>MKFHKLKIVLTALIGFSTVMGVWNIYQAFADPESLIDYKIVSQPNQLYIEPGEIKDIKIVIRNSSAAEIWDSKILRLGTIFTNNFTDRPSIWGMDGDNILPGWLSENRIAPAHDKDVDLFMTAEFYFLIKAPDKTGNYRETFRPVLEHEHWLTGNPIIINIQVGNIPEIEVQAAQAKEIVIYRHSQTGELKENGVVVATLPVSSGKSGYTTPAGNYTIMNHIKDAYSVEYELWMPNWMGLKNVRYGFLGYGIHGLPYWRINPNSPKFAGKDGQIFAGGRLYENNRLYEGYSHLGTPVSHGCVRFGIHESDALYAWADTGIPVTII</sequence>
<proteinExistence type="predicted"/>
<name>A0A420ZDM8_UNCK3</name>